<evidence type="ECO:0000313" key="2">
    <source>
        <dbReference type="Proteomes" id="UP000197717"/>
    </source>
</evidence>
<dbReference type="EMBL" id="CP022133">
    <property type="protein sequence ID" value="ASG66123.1"/>
    <property type="molecule type" value="Genomic_DNA"/>
</dbReference>
<dbReference type="Gene3D" id="1.25.40.10">
    <property type="entry name" value="Tetratricopeptide repeat domain"/>
    <property type="match status" value="1"/>
</dbReference>
<name>A0ABM6LU64_9GAMM</name>
<sequence>MIKNSLAVILLLVFGYISHQYLTEGQERYRNAVSGNIHEQHMLANAYWQQGNKTNAYYWWERAAQKGSVKAIHQLMAYFPQQTDEWLSLAAKAEIPSAINAVAKRELNSARFSLASWLTRWEQKQTTWLDKQRSLLNSFESHGQCDSTLAVIGHSDAQKSEYLRVLSALDNSEFELNWCSRWVVDGALECTLKGERDRAECNSGEQADYQIILADSGIASASSRQIVLTEHSSRAVIQHEIAHWLGLADEYPMSGVLAKRFCQGLYQHKSLNVVVTDSTEQGVSESDIKALYQRLPWQNSLSSWKDIAQHTGQYWVLGSDASKHKVGLFKADTCNAEEGFQAWKPVKETTAMEQHATEYWPKVYLELIEAQSETAN</sequence>
<dbReference type="RefSeq" id="WP_088768509.1">
    <property type="nucleotide sequence ID" value="NZ_CP022133.1"/>
</dbReference>
<dbReference type="SUPFAM" id="SSF55486">
    <property type="entry name" value="Metalloproteases ('zincins'), catalytic domain"/>
    <property type="match status" value="1"/>
</dbReference>
<dbReference type="InterPro" id="IPR011990">
    <property type="entry name" value="TPR-like_helical_dom_sf"/>
</dbReference>
<dbReference type="SUPFAM" id="SSF81901">
    <property type="entry name" value="HCP-like"/>
    <property type="match status" value="1"/>
</dbReference>
<organism evidence="1 2">
    <name type="scientific">Idiomarina piscisalsi</name>
    <dbReference type="NCBI Taxonomy" id="1096243"/>
    <lineage>
        <taxon>Bacteria</taxon>
        <taxon>Pseudomonadati</taxon>
        <taxon>Pseudomonadota</taxon>
        <taxon>Gammaproteobacteria</taxon>
        <taxon>Alteromonadales</taxon>
        <taxon>Idiomarinaceae</taxon>
        <taxon>Idiomarina</taxon>
    </lineage>
</organism>
<evidence type="ECO:0000313" key="1">
    <source>
        <dbReference type="EMBL" id="ASG66123.1"/>
    </source>
</evidence>
<dbReference type="Proteomes" id="UP000197717">
    <property type="component" value="Chromosome"/>
</dbReference>
<gene>
    <name evidence="1" type="ORF">CEW91_08175</name>
</gene>
<reference evidence="1 2" key="1">
    <citation type="submission" date="2017-06" db="EMBL/GenBank/DDBJ databases">
        <title>Complete genome sequence of Idiomarina piscisalsi strain 10PY1A isolated from soil of Soudi Arabia.</title>
        <authorList>
            <person name="Kim M.-C."/>
            <person name="Jung B.K."/>
            <person name="Budiyanto F."/>
            <person name="Nzila A."/>
            <person name="Shin J.-H."/>
        </authorList>
    </citation>
    <scope>NUCLEOTIDE SEQUENCE [LARGE SCALE GENOMIC DNA]</scope>
    <source>
        <strain evidence="1 2">10PY1A</strain>
    </source>
</reference>
<keyword evidence="2" id="KW-1185">Reference proteome</keyword>
<accession>A0ABM6LU64</accession>
<protein>
    <submittedName>
        <fullName evidence="1">Peptidase</fullName>
    </submittedName>
</protein>
<proteinExistence type="predicted"/>